<dbReference type="Proteomes" id="UP000835052">
    <property type="component" value="Unassembled WGS sequence"/>
</dbReference>
<dbReference type="EMBL" id="CAJGYM010000008">
    <property type="protein sequence ID" value="CAD6188562.1"/>
    <property type="molecule type" value="Genomic_DNA"/>
</dbReference>
<name>A0A8S1GZP0_9PELO</name>
<proteinExistence type="predicted"/>
<feature type="compositionally biased region" description="Polar residues" evidence="1">
    <location>
        <begin position="1"/>
        <end position="12"/>
    </location>
</feature>
<organism evidence="2 3">
    <name type="scientific">Caenorhabditis auriculariae</name>
    <dbReference type="NCBI Taxonomy" id="2777116"/>
    <lineage>
        <taxon>Eukaryota</taxon>
        <taxon>Metazoa</taxon>
        <taxon>Ecdysozoa</taxon>
        <taxon>Nematoda</taxon>
        <taxon>Chromadorea</taxon>
        <taxon>Rhabditida</taxon>
        <taxon>Rhabditina</taxon>
        <taxon>Rhabditomorpha</taxon>
        <taxon>Rhabditoidea</taxon>
        <taxon>Rhabditidae</taxon>
        <taxon>Peloderinae</taxon>
        <taxon>Caenorhabditis</taxon>
    </lineage>
</organism>
<protein>
    <submittedName>
        <fullName evidence="2">Uncharacterized protein</fullName>
    </submittedName>
</protein>
<feature type="compositionally biased region" description="Basic and acidic residues" evidence="1">
    <location>
        <begin position="136"/>
        <end position="145"/>
    </location>
</feature>
<feature type="region of interest" description="Disordered" evidence="1">
    <location>
        <begin position="62"/>
        <end position="145"/>
    </location>
</feature>
<sequence length="217" mass="23592">MFSGMSSLSVSTHSRRGQKRVEGGGGRSADASTGPSELNALYSASLYQPLYGAAMDGTDWAKVGESGSGQRDTRIATWEKPSSAETSSPGGGHAHFGTSHTDKLFPTKSTTVTRRYEDARRGSLPPEDAGQIVHGEVPESRSDAVDAKGRTPTAMYLSRDFRLPFRPTHTNVESRVDPDPPRLLSSTTSRLVQLFQFKASRDVFRSVRNRLSWSEGV</sequence>
<evidence type="ECO:0000313" key="3">
    <source>
        <dbReference type="Proteomes" id="UP000835052"/>
    </source>
</evidence>
<dbReference type="AlphaFoldDB" id="A0A8S1GZP0"/>
<gene>
    <name evidence="2" type="ORF">CAUJ_LOCUS4481</name>
</gene>
<feature type="region of interest" description="Disordered" evidence="1">
    <location>
        <begin position="1"/>
        <end position="36"/>
    </location>
</feature>
<reference evidence="2" key="1">
    <citation type="submission" date="2020-10" db="EMBL/GenBank/DDBJ databases">
        <authorList>
            <person name="Kikuchi T."/>
        </authorList>
    </citation>
    <scope>NUCLEOTIDE SEQUENCE</scope>
    <source>
        <strain evidence="2">NKZ352</strain>
    </source>
</reference>
<evidence type="ECO:0000313" key="2">
    <source>
        <dbReference type="EMBL" id="CAD6188562.1"/>
    </source>
</evidence>
<evidence type="ECO:0000256" key="1">
    <source>
        <dbReference type="SAM" id="MobiDB-lite"/>
    </source>
</evidence>
<accession>A0A8S1GZP0</accession>
<keyword evidence="3" id="KW-1185">Reference proteome</keyword>
<comment type="caution">
    <text evidence="2">The sequence shown here is derived from an EMBL/GenBank/DDBJ whole genome shotgun (WGS) entry which is preliminary data.</text>
</comment>